<dbReference type="InterPro" id="IPR015946">
    <property type="entry name" value="KH_dom-like_a/b"/>
</dbReference>
<dbReference type="EMBL" id="JRPL02000005">
    <property type="protein sequence ID" value="TLD83836.1"/>
    <property type="molecule type" value="Genomic_DNA"/>
</dbReference>
<dbReference type="NCBIfam" id="TIGR00082">
    <property type="entry name" value="rbfA"/>
    <property type="match status" value="1"/>
</dbReference>
<gene>
    <name evidence="2" type="primary">rbfA</name>
    <name evidence="2" type="ORF">LS81_003620</name>
</gene>
<keyword evidence="1" id="KW-0690">Ribosome biogenesis</keyword>
<accession>A0A4U8SCM6</accession>
<dbReference type="GO" id="GO:0006364">
    <property type="term" value="P:rRNA processing"/>
    <property type="evidence" value="ECO:0007669"/>
    <property type="project" value="InterPro"/>
</dbReference>
<evidence type="ECO:0000256" key="1">
    <source>
        <dbReference type="ARBA" id="ARBA00022517"/>
    </source>
</evidence>
<dbReference type="Pfam" id="PF02033">
    <property type="entry name" value="RBFA"/>
    <property type="match status" value="1"/>
</dbReference>
<dbReference type="SUPFAM" id="SSF89919">
    <property type="entry name" value="Ribosome-binding factor A, RbfA"/>
    <property type="match status" value="1"/>
</dbReference>
<evidence type="ECO:0000313" key="2">
    <source>
        <dbReference type="EMBL" id="TLD83836.1"/>
    </source>
</evidence>
<reference evidence="2 3" key="1">
    <citation type="journal article" date="2014" name="Genome Announc.">
        <title>Draft genome sequences of eight enterohepatic helicobacter species isolated from both laboratory and wild rodents.</title>
        <authorList>
            <person name="Sheh A."/>
            <person name="Shen Z."/>
            <person name="Fox J.G."/>
        </authorList>
    </citation>
    <scope>NUCLEOTIDE SEQUENCE [LARGE SCALE GENOMIC DNA]</scope>
    <source>
        <strain evidence="2 3">ATCC 700114</strain>
    </source>
</reference>
<sequence>MQNKITQGKVMQERREAFLHEIINEALGSLGDSMLNTLEVTRVQCSRGKHDAKIFIESSNIDKDMQTKILQAFKKARPIVQEYILSTTAWHSAPKLTLVFDDSLQIQNNLDKIFAQIHNQSNKDKT</sequence>
<dbReference type="InterPro" id="IPR000238">
    <property type="entry name" value="RbfA"/>
</dbReference>
<organism evidence="2 3">
    <name type="scientific">Helicobacter trogontum</name>
    <dbReference type="NCBI Taxonomy" id="50960"/>
    <lineage>
        <taxon>Bacteria</taxon>
        <taxon>Pseudomonadati</taxon>
        <taxon>Campylobacterota</taxon>
        <taxon>Epsilonproteobacteria</taxon>
        <taxon>Campylobacterales</taxon>
        <taxon>Helicobacteraceae</taxon>
        <taxon>Helicobacter</taxon>
    </lineage>
</organism>
<dbReference type="InterPro" id="IPR023799">
    <property type="entry name" value="RbfA_dom_sf"/>
</dbReference>
<dbReference type="RefSeq" id="WP_052096488.1">
    <property type="nucleotide sequence ID" value="NZ_FZNG01000016.1"/>
</dbReference>
<dbReference type="AlphaFoldDB" id="A0A4U8SCM6"/>
<dbReference type="OrthoDB" id="5339518at2"/>
<comment type="caution">
    <text evidence="2">The sequence shown here is derived from an EMBL/GenBank/DDBJ whole genome shotgun (WGS) entry which is preliminary data.</text>
</comment>
<dbReference type="Gene3D" id="3.30.300.20">
    <property type="match status" value="1"/>
</dbReference>
<evidence type="ECO:0000313" key="3">
    <source>
        <dbReference type="Proteomes" id="UP000029878"/>
    </source>
</evidence>
<name>A0A4U8SCM6_9HELI</name>
<dbReference type="Proteomes" id="UP000029878">
    <property type="component" value="Unassembled WGS sequence"/>
</dbReference>
<protein>
    <submittedName>
        <fullName evidence="2">30S ribosome-binding factor RbfA</fullName>
    </submittedName>
</protein>
<proteinExistence type="predicted"/>